<dbReference type="EMBL" id="BMIF01000001">
    <property type="protein sequence ID" value="GGA53498.1"/>
    <property type="molecule type" value="Genomic_DNA"/>
</dbReference>
<reference evidence="2" key="2">
    <citation type="submission" date="2020-09" db="EMBL/GenBank/DDBJ databases">
        <authorList>
            <person name="Sun Q."/>
            <person name="Zhou Y."/>
        </authorList>
    </citation>
    <scope>NUCLEOTIDE SEQUENCE</scope>
    <source>
        <strain evidence="2">CGMCC 1.15320</strain>
    </source>
</reference>
<protein>
    <submittedName>
        <fullName evidence="2">Glycosyl transferase</fullName>
    </submittedName>
</protein>
<evidence type="ECO:0000313" key="3">
    <source>
        <dbReference type="Proteomes" id="UP000636264"/>
    </source>
</evidence>
<name>A0A916RGH4_9HYPH</name>
<gene>
    <name evidence="2" type="ORF">GCM10011385_03700</name>
</gene>
<sequence length="313" mass="35000">MASDTPKVPDNKSFNDIGRGLVMRLAVIIATLGRREIAGRLLEELAQQDRLPDLVVLSVPDPSHLPDPNPSLPFPVDHVIGPRGSSAQRNAGIEHVLGHCDIVTFLDDDFIPARDYLDLVEEAFRKMTNWVVVMGHVVEDGARNEGLSWDQGMAIVNQLSRHLLEEGRVKRHVGAYGCNMSIRASAIGTLRFDERLVLYGWQEDIDFTSQLRMRGDVVGVDIIRGVHLGIKAGRVSGTRFGYSQVINPVYLVRKGTVPARFLLPLMLRNLAANLLHSIRPEPYIDRRGRLRGNLLALTHLLRGRIEPEYVIHL</sequence>
<comment type="caution">
    <text evidence="2">The sequence shown here is derived from an EMBL/GenBank/DDBJ whole genome shotgun (WGS) entry which is preliminary data.</text>
</comment>
<dbReference type="InterPro" id="IPR001173">
    <property type="entry name" value="Glyco_trans_2-like"/>
</dbReference>
<organism evidence="2 3">
    <name type="scientific">Nitratireductor aestuarii</name>
    <dbReference type="NCBI Taxonomy" id="1735103"/>
    <lineage>
        <taxon>Bacteria</taxon>
        <taxon>Pseudomonadati</taxon>
        <taxon>Pseudomonadota</taxon>
        <taxon>Alphaproteobacteria</taxon>
        <taxon>Hyphomicrobiales</taxon>
        <taxon>Phyllobacteriaceae</taxon>
        <taxon>Nitratireductor</taxon>
    </lineage>
</organism>
<dbReference type="CDD" id="cd00761">
    <property type="entry name" value="Glyco_tranf_GTA_type"/>
    <property type="match status" value="1"/>
</dbReference>
<accession>A0A916RGH4</accession>
<dbReference type="GO" id="GO:0016740">
    <property type="term" value="F:transferase activity"/>
    <property type="evidence" value="ECO:0007669"/>
    <property type="project" value="UniProtKB-KW"/>
</dbReference>
<dbReference type="Pfam" id="PF00535">
    <property type="entry name" value="Glycos_transf_2"/>
    <property type="match status" value="1"/>
</dbReference>
<dbReference type="AlphaFoldDB" id="A0A916RGH4"/>
<reference evidence="2" key="1">
    <citation type="journal article" date="2014" name="Int. J. Syst. Evol. Microbiol.">
        <title>Complete genome sequence of Corynebacterium casei LMG S-19264T (=DSM 44701T), isolated from a smear-ripened cheese.</title>
        <authorList>
            <consortium name="US DOE Joint Genome Institute (JGI-PGF)"/>
            <person name="Walter F."/>
            <person name="Albersmeier A."/>
            <person name="Kalinowski J."/>
            <person name="Ruckert C."/>
        </authorList>
    </citation>
    <scope>NUCLEOTIDE SEQUENCE</scope>
    <source>
        <strain evidence="2">CGMCC 1.15320</strain>
    </source>
</reference>
<feature type="domain" description="Glycosyltransferase 2-like" evidence="1">
    <location>
        <begin position="27"/>
        <end position="145"/>
    </location>
</feature>
<dbReference type="SUPFAM" id="SSF53448">
    <property type="entry name" value="Nucleotide-diphospho-sugar transferases"/>
    <property type="match status" value="1"/>
</dbReference>
<dbReference type="Gene3D" id="3.90.550.10">
    <property type="entry name" value="Spore Coat Polysaccharide Biosynthesis Protein SpsA, Chain A"/>
    <property type="match status" value="1"/>
</dbReference>
<keyword evidence="3" id="KW-1185">Reference proteome</keyword>
<evidence type="ECO:0000259" key="1">
    <source>
        <dbReference type="Pfam" id="PF00535"/>
    </source>
</evidence>
<keyword evidence="2" id="KW-0808">Transferase</keyword>
<dbReference type="InterPro" id="IPR029044">
    <property type="entry name" value="Nucleotide-diphossugar_trans"/>
</dbReference>
<evidence type="ECO:0000313" key="2">
    <source>
        <dbReference type="EMBL" id="GGA53498.1"/>
    </source>
</evidence>
<dbReference type="Proteomes" id="UP000636264">
    <property type="component" value="Unassembled WGS sequence"/>
</dbReference>
<proteinExistence type="predicted"/>